<evidence type="ECO:0000313" key="1">
    <source>
        <dbReference type="EMBL" id="PFG73457.1"/>
    </source>
</evidence>
<proteinExistence type="predicted"/>
<organism evidence="1 2">
    <name type="scientific">Tepidiforma thermophila (strain KCTC 52669 / CGMCC 1.13589 / G233)</name>
    <dbReference type="NCBI Taxonomy" id="2761530"/>
    <lineage>
        <taxon>Bacteria</taxon>
        <taxon>Bacillati</taxon>
        <taxon>Chloroflexota</taxon>
        <taxon>Tepidiformia</taxon>
        <taxon>Tepidiformales</taxon>
        <taxon>Tepidiformaceae</taxon>
        <taxon>Tepidiforma</taxon>
    </lineage>
</organism>
<dbReference type="Pfam" id="PF13384">
    <property type="entry name" value="HTH_23"/>
    <property type="match status" value="1"/>
</dbReference>
<keyword evidence="2" id="KW-1185">Reference proteome</keyword>
<accession>A0A2A9HBU3</accession>
<dbReference type="RefSeq" id="WP_098502913.1">
    <property type="nucleotide sequence ID" value="NZ_PDJQ01000001.1"/>
</dbReference>
<reference evidence="1 2" key="1">
    <citation type="submission" date="2017-09" db="EMBL/GenBank/DDBJ databases">
        <title>Sequencing the genomes of two abundant thermophiles in Great Basin hot springs: Thermocrinis jamiesonii and novel Chloroflexi Thermoflexus hugenholtzii.</title>
        <authorList>
            <person name="Hedlund B."/>
        </authorList>
    </citation>
    <scope>NUCLEOTIDE SEQUENCE [LARGE SCALE GENOMIC DNA]</scope>
    <source>
        <strain evidence="1 2">G233</strain>
    </source>
</reference>
<sequence length="98" mass="11043">MSEPLPRPARCDALPEHTDYRDTGCDLAPSCLACPLPKCRYDLPGGLAAMLRSRRDAAIAEAVRRRHLPIDDVAEMFGLSRRSVFRALRRVERPGRQQ</sequence>
<protein>
    <submittedName>
        <fullName evidence="1">Uncharacterized protein</fullName>
    </submittedName>
</protein>
<gene>
    <name evidence="1" type="ORF">A9A59_0654</name>
</gene>
<dbReference type="Proteomes" id="UP000223071">
    <property type="component" value="Unassembled WGS sequence"/>
</dbReference>
<comment type="caution">
    <text evidence="1">The sequence shown here is derived from an EMBL/GenBank/DDBJ whole genome shotgun (WGS) entry which is preliminary data.</text>
</comment>
<name>A0A2A9HBU3_TEPT2</name>
<dbReference type="AlphaFoldDB" id="A0A2A9HBU3"/>
<evidence type="ECO:0000313" key="2">
    <source>
        <dbReference type="Proteomes" id="UP000223071"/>
    </source>
</evidence>
<dbReference type="EMBL" id="PDJQ01000001">
    <property type="protein sequence ID" value="PFG73457.1"/>
    <property type="molecule type" value="Genomic_DNA"/>
</dbReference>